<dbReference type="EMBL" id="AODM01000009">
    <property type="protein sequence ID" value="EUJ63959.1"/>
    <property type="molecule type" value="Genomic_DNA"/>
</dbReference>
<evidence type="ECO:0000313" key="3">
    <source>
        <dbReference type="Proteomes" id="UP000019241"/>
    </source>
</evidence>
<dbReference type="AlphaFoldDB" id="W7DWF2"/>
<keyword evidence="1" id="KW-0812">Transmembrane</keyword>
<dbReference type="GO" id="GO:0016740">
    <property type="term" value="F:transferase activity"/>
    <property type="evidence" value="ECO:0007669"/>
    <property type="project" value="UniProtKB-KW"/>
</dbReference>
<dbReference type="Proteomes" id="UP000019241">
    <property type="component" value="Unassembled WGS sequence"/>
</dbReference>
<evidence type="ECO:0000313" key="2">
    <source>
        <dbReference type="EMBL" id="EUJ63959.1"/>
    </source>
</evidence>
<keyword evidence="1" id="KW-0472">Membrane</keyword>
<proteinExistence type="predicted"/>
<reference evidence="2 3" key="1">
    <citation type="submission" date="2012-12" db="EMBL/GenBank/DDBJ databases">
        <title>Novel taxa of Listeriaceae from agricultural environments in the United States.</title>
        <authorList>
            <person name="den Bakker H.C."/>
            <person name="Allred A."/>
            <person name="Warchocki S."/>
            <person name="Wright E.M."/>
            <person name="Burrell A."/>
            <person name="Nightingale K.K."/>
            <person name="Kephart D."/>
            <person name="Wiedmann M."/>
        </authorList>
    </citation>
    <scope>NUCLEOTIDE SEQUENCE [LARGE SCALE GENOMIC DNA]</scope>
    <source>
        <strain evidence="2 3">FSL S10-1203</strain>
    </source>
</reference>
<gene>
    <name evidence="2" type="ORF">MCOL2_02831</name>
</gene>
<name>W7DWF2_9LIST</name>
<comment type="caution">
    <text evidence="2">The sequence shown here is derived from an EMBL/GenBank/DDBJ whole genome shotgun (WGS) entry which is preliminary data.</text>
</comment>
<accession>W7DWF2</accession>
<organism evidence="2 3">
    <name type="scientific">Listeria fleischmannii FSL S10-1203</name>
    <dbReference type="NCBI Taxonomy" id="1265822"/>
    <lineage>
        <taxon>Bacteria</taxon>
        <taxon>Bacillati</taxon>
        <taxon>Bacillota</taxon>
        <taxon>Bacilli</taxon>
        <taxon>Bacillales</taxon>
        <taxon>Listeriaceae</taxon>
        <taxon>Listeria</taxon>
    </lineage>
</organism>
<keyword evidence="2" id="KW-0808">Transferase</keyword>
<feature type="transmembrane region" description="Helical" evidence="1">
    <location>
        <begin position="20"/>
        <end position="46"/>
    </location>
</feature>
<protein>
    <submittedName>
        <fullName evidence="2">Glycosyltransferase, family 2, cellulose synthase (CESA) superfamily protein</fullName>
    </submittedName>
</protein>
<keyword evidence="1" id="KW-1133">Transmembrane helix</keyword>
<evidence type="ECO:0000256" key="1">
    <source>
        <dbReference type="SAM" id="Phobius"/>
    </source>
</evidence>
<sequence>MNLSLFHTGNTVLDLTMTILFAILLTYPILGGLAWFFWGILLQLSIQIPPKNMGRYPKRNRTFYYHHGSRS</sequence>